<evidence type="ECO:0000313" key="3">
    <source>
        <dbReference type="Proteomes" id="UP000027088"/>
    </source>
</evidence>
<dbReference type="RefSeq" id="WP_038561071.1">
    <property type="nucleotide sequence ID" value="NZ_AP018940.1"/>
</dbReference>
<dbReference type="Proteomes" id="UP000027088">
    <property type="component" value="Chromosome"/>
</dbReference>
<protein>
    <recommendedName>
        <fullName evidence="1">ABM domain-containing protein</fullName>
    </recommendedName>
</protein>
<dbReference type="eggNOG" id="ENOG5031YXD">
    <property type="taxonomic scope" value="Bacteria"/>
</dbReference>
<dbReference type="InterPro" id="IPR011008">
    <property type="entry name" value="Dimeric_a/b-barrel"/>
</dbReference>
<dbReference type="Gene3D" id="3.30.70.100">
    <property type="match status" value="1"/>
</dbReference>
<dbReference type="OrthoDB" id="398464at2"/>
<evidence type="ECO:0000259" key="1">
    <source>
        <dbReference type="Pfam" id="PF03992"/>
    </source>
</evidence>
<gene>
    <name evidence="2" type="ORF">MCFN_00450</name>
</gene>
<dbReference type="Pfam" id="PF03992">
    <property type="entry name" value="ABM"/>
    <property type="match status" value="1"/>
</dbReference>
<dbReference type="AlphaFoldDB" id="A0A059XR80"/>
<accession>A0A059XR80</accession>
<proteinExistence type="predicted"/>
<dbReference type="EMBL" id="CP007521">
    <property type="protein sequence ID" value="AIA29263.1"/>
    <property type="molecule type" value="Genomic_DNA"/>
</dbReference>
<organism evidence="2 3">
    <name type="scientific">Mycoplasmopsis californica</name>
    <dbReference type="NCBI Taxonomy" id="2113"/>
    <lineage>
        <taxon>Bacteria</taxon>
        <taxon>Bacillati</taxon>
        <taxon>Mycoplasmatota</taxon>
        <taxon>Mycoplasmoidales</taxon>
        <taxon>Metamycoplasmataceae</taxon>
        <taxon>Mycoplasmopsis</taxon>
    </lineage>
</organism>
<feature type="domain" description="ABM" evidence="1">
    <location>
        <begin position="4"/>
        <end position="73"/>
    </location>
</feature>
<reference evidence="2 3" key="1">
    <citation type="journal article" date="2014" name="Genome Announc.">
        <title>Complete Genome Sequence of the Bovine Mastitis Pathogen Mycoplasma californicum Strain ST-6T (ATCC 33461T).</title>
        <authorList>
            <person name="Calcutt M.J."/>
            <person name="Foecking M.F."/>
            <person name="Fox L.K."/>
        </authorList>
    </citation>
    <scope>NUCLEOTIDE SEQUENCE [LARGE SCALE GENOMIC DNA]</scope>
    <source>
        <strain evidence="2 3">ST-6</strain>
    </source>
</reference>
<evidence type="ECO:0000313" key="2">
    <source>
        <dbReference type="EMBL" id="AIA29263.1"/>
    </source>
</evidence>
<dbReference type="InterPro" id="IPR007138">
    <property type="entry name" value="ABM_dom"/>
</dbReference>
<dbReference type="SUPFAM" id="SSF54909">
    <property type="entry name" value="Dimeric alpha+beta barrel"/>
    <property type="match status" value="1"/>
</dbReference>
<keyword evidence="3" id="KW-1185">Reference proteome</keyword>
<name>A0A059XR80_9BACT</name>
<dbReference type="KEGG" id="mcr:MCFN_00450"/>
<sequence>MICVVTKEIKIKKESRKDFTEYIKKWMYLSKQQELNLSMDGFWISDRFSIIERWSSEDSFHKFTKTAEYKDFLNQIEQFGIGEIKIKKYKTLI</sequence>